<dbReference type="PANTHER" id="PTHR45138:SF9">
    <property type="entry name" value="DIGUANYLATE CYCLASE DGCM-RELATED"/>
    <property type="match status" value="1"/>
</dbReference>
<dbReference type="Gene3D" id="3.30.450.40">
    <property type="match status" value="1"/>
</dbReference>
<dbReference type="Pfam" id="PF01590">
    <property type="entry name" value="GAF"/>
    <property type="match status" value="1"/>
</dbReference>
<dbReference type="Pfam" id="PF00990">
    <property type="entry name" value="GGDEF"/>
    <property type="match status" value="1"/>
</dbReference>
<dbReference type="SMART" id="SM00065">
    <property type="entry name" value="GAF"/>
    <property type="match status" value="1"/>
</dbReference>
<keyword evidence="1" id="KW-1133">Transmembrane helix</keyword>
<dbReference type="InterPro" id="IPR029787">
    <property type="entry name" value="Nucleotide_cyclase"/>
</dbReference>
<dbReference type="HOGENOM" id="CLU_027484_0_0_0"/>
<proteinExistence type="predicted"/>
<evidence type="ECO:0000313" key="3">
    <source>
        <dbReference type="EMBL" id="GAK51218.1"/>
    </source>
</evidence>
<dbReference type="FunFam" id="3.30.70.270:FF:000001">
    <property type="entry name" value="Diguanylate cyclase domain protein"/>
    <property type="match status" value="1"/>
</dbReference>
<dbReference type="EMBL" id="DF820457">
    <property type="protein sequence ID" value="GAK51218.1"/>
    <property type="molecule type" value="Genomic_DNA"/>
</dbReference>
<evidence type="ECO:0000259" key="2">
    <source>
        <dbReference type="PROSITE" id="PS50887"/>
    </source>
</evidence>
<feature type="transmembrane region" description="Helical" evidence="1">
    <location>
        <begin position="6"/>
        <end position="26"/>
    </location>
</feature>
<dbReference type="CDD" id="cd01949">
    <property type="entry name" value="GGDEF"/>
    <property type="match status" value="1"/>
</dbReference>
<dbReference type="PROSITE" id="PS50887">
    <property type="entry name" value="GGDEF"/>
    <property type="match status" value="1"/>
</dbReference>
<protein>
    <submittedName>
        <fullName evidence="3">PAS fold family</fullName>
    </submittedName>
</protein>
<dbReference type="SMART" id="SM00267">
    <property type="entry name" value="GGDEF"/>
    <property type="match status" value="1"/>
</dbReference>
<dbReference type="Gene3D" id="3.30.70.270">
    <property type="match status" value="1"/>
</dbReference>
<reference evidence="3" key="1">
    <citation type="journal article" date="2015" name="PeerJ">
        <title>First genomic representation of candidate bacterial phylum KSB3 points to enhanced environmental sensing as a trigger of wastewater bulking.</title>
        <authorList>
            <person name="Sekiguchi Y."/>
            <person name="Ohashi A."/>
            <person name="Parks D.H."/>
            <person name="Yamauchi T."/>
            <person name="Tyson G.W."/>
            <person name="Hugenholtz P."/>
        </authorList>
    </citation>
    <scope>NUCLEOTIDE SEQUENCE [LARGE SCALE GENOMIC DNA]</scope>
</reference>
<dbReference type="NCBIfam" id="TIGR00254">
    <property type="entry name" value="GGDEF"/>
    <property type="match status" value="1"/>
</dbReference>
<dbReference type="InterPro" id="IPR029016">
    <property type="entry name" value="GAF-like_dom_sf"/>
</dbReference>
<dbReference type="Proteomes" id="UP000030700">
    <property type="component" value="Unassembled WGS sequence"/>
</dbReference>
<gene>
    <name evidence="3" type="ORF">U14_02461</name>
</gene>
<dbReference type="AlphaFoldDB" id="A0A081BLF2"/>
<organism evidence="3">
    <name type="scientific">Candidatus Moduliflexus flocculans</name>
    <dbReference type="NCBI Taxonomy" id="1499966"/>
    <lineage>
        <taxon>Bacteria</taxon>
        <taxon>Candidatus Moduliflexota</taxon>
        <taxon>Candidatus Moduliflexia</taxon>
        <taxon>Candidatus Moduliflexales</taxon>
        <taxon>Candidatus Moduliflexaceae</taxon>
    </lineage>
</organism>
<dbReference type="InterPro" id="IPR050469">
    <property type="entry name" value="Diguanylate_Cyclase"/>
</dbReference>
<dbReference type="GO" id="GO:0005886">
    <property type="term" value="C:plasma membrane"/>
    <property type="evidence" value="ECO:0007669"/>
    <property type="project" value="TreeGrafter"/>
</dbReference>
<keyword evidence="1" id="KW-0472">Membrane</keyword>
<evidence type="ECO:0000256" key="1">
    <source>
        <dbReference type="SAM" id="Phobius"/>
    </source>
</evidence>
<name>A0A081BLF2_9BACT</name>
<keyword evidence="1" id="KW-0812">Transmembrane</keyword>
<dbReference type="GO" id="GO:0052621">
    <property type="term" value="F:diguanylate cyclase activity"/>
    <property type="evidence" value="ECO:0007669"/>
    <property type="project" value="TreeGrafter"/>
</dbReference>
<accession>A0A081BLF2</accession>
<keyword evidence="4" id="KW-1185">Reference proteome</keyword>
<dbReference type="InterPro" id="IPR043128">
    <property type="entry name" value="Rev_trsase/Diguanyl_cyclase"/>
</dbReference>
<dbReference type="InterPro" id="IPR003018">
    <property type="entry name" value="GAF"/>
</dbReference>
<dbReference type="PANTHER" id="PTHR45138">
    <property type="entry name" value="REGULATORY COMPONENTS OF SENSORY TRANSDUCTION SYSTEM"/>
    <property type="match status" value="1"/>
</dbReference>
<feature type="domain" description="GGDEF" evidence="2">
    <location>
        <begin position="614"/>
        <end position="744"/>
    </location>
</feature>
<dbReference type="STRING" id="1499966.U14_02461"/>
<dbReference type="SUPFAM" id="SSF55073">
    <property type="entry name" value="Nucleotide cyclase"/>
    <property type="match status" value="1"/>
</dbReference>
<evidence type="ECO:0000313" key="4">
    <source>
        <dbReference type="Proteomes" id="UP000030700"/>
    </source>
</evidence>
<dbReference type="GO" id="GO:1902201">
    <property type="term" value="P:negative regulation of bacterial-type flagellum-dependent cell motility"/>
    <property type="evidence" value="ECO:0007669"/>
    <property type="project" value="TreeGrafter"/>
</dbReference>
<dbReference type="InterPro" id="IPR000160">
    <property type="entry name" value="GGDEF_dom"/>
</dbReference>
<dbReference type="SUPFAM" id="SSF55781">
    <property type="entry name" value="GAF domain-like"/>
    <property type="match status" value="1"/>
</dbReference>
<dbReference type="GO" id="GO:0043709">
    <property type="term" value="P:cell adhesion involved in single-species biofilm formation"/>
    <property type="evidence" value="ECO:0007669"/>
    <property type="project" value="TreeGrafter"/>
</dbReference>
<sequence>MKHLWFFRYDIFIFLLIESIAIFLFYQEFLNSKRQVLKENENTVEMAYNAVMEMYAQMALVVYDEVLNQPDVLACINAMRQTEAQEQRAALQTQLFRMMYPAYLHLRERPDFSRQFANGFRTLETATPYLPGENLDSLRITLPDGTVLTEIPRSHAGQQEHSEAFSAFQHDDTVKSTIDLDATHPGIRYQFPLSANQQKIGMAEIGFSFYGLREKIERLLQCEILFLFRKDAFHLHRSQTIDYTQSVLSQEYVQDRLKVFVREGRATIERLNEQLAEQIPRFMQSAAGGFVMNAAVEKRNFLITFYPLCNHQRSILGYMVLYRPNAHLAEYAANFWCKSAISVMIVLFAVMIYRRTQEIREAKKLFGALHHVGEVVAAELHIDAIFHAVTKGAARLLNTDSSVIHLLDDSGETLRATGAYGLNAYYQTPGGHDRIEESLVGRVIRMNTPLILNDLPRIHTIHEHEADRFHENWYSLKFLTIDGNAASLLNLYHTRRKGYHSSSFRQRVGGDHFYRYAMDNEGVVALASVPLQIGNRIIGTLDVLSKRYRQAFRSKHLKMLRLLADQAAIAIENAQLYETLRQESIRDQLTGLYNRRYMEEALTQAVCSAKRRKCPISILLFDVDHFKHVNDTYGHRAGDRVLREIGNLLQVNVRGEDIACRYGGEEFLVILIGASLANAMQRAEEFRVAVQHLHICCEETIMVTISIGVAVLLDHENDIGEVIANADKALYLAKHSGRNQVRSW</sequence>